<reference evidence="2 3" key="1">
    <citation type="submission" date="2019-06" db="EMBL/GenBank/DDBJ databases">
        <authorList>
            <person name="Broberg M."/>
        </authorList>
    </citation>
    <scope>NUCLEOTIDE SEQUENCE [LARGE SCALE GENOMIC DNA]</scope>
</reference>
<protein>
    <submittedName>
        <fullName evidence="2">Uncharacterized protein</fullName>
    </submittedName>
</protein>
<evidence type="ECO:0000256" key="1">
    <source>
        <dbReference type="SAM" id="MobiDB-lite"/>
    </source>
</evidence>
<accession>A0ABY6V1H0</accession>
<organism evidence="2 3">
    <name type="scientific">Bionectria ochroleuca</name>
    <name type="common">Gliocladium roseum</name>
    <dbReference type="NCBI Taxonomy" id="29856"/>
    <lineage>
        <taxon>Eukaryota</taxon>
        <taxon>Fungi</taxon>
        <taxon>Dikarya</taxon>
        <taxon>Ascomycota</taxon>
        <taxon>Pezizomycotina</taxon>
        <taxon>Sordariomycetes</taxon>
        <taxon>Hypocreomycetidae</taxon>
        <taxon>Hypocreales</taxon>
        <taxon>Bionectriaceae</taxon>
        <taxon>Clonostachys</taxon>
    </lineage>
</organism>
<dbReference type="EMBL" id="CABFNS010000933">
    <property type="protein sequence ID" value="VUC36781.1"/>
    <property type="molecule type" value="Genomic_DNA"/>
</dbReference>
<name>A0ABY6V1H0_BIOOC</name>
<gene>
    <name evidence="2" type="ORF">CLO192961_LOCUS451966</name>
</gene>
<dbReference type="Proteomes" id="UP000766486">
    <property type="component" value="Unassembled WGS sequence"/>
</dbReference>
<evidence type="ECO:0000313" key="2">
    <source>
        <dbReference type="EMBL" id="VUC36781.1"/>
    </source>
</evidence>
<evidence type="ECO:0000313" key="3">
    <source>
        <dbReference type="Proteomes" id="UP000766486"/>
    </source>
</evidence>
<comment type="caution">
    <text evidence="2">The sequence shown here is derived from an EMBL/GenBank/DDBJ whole genome shotgun (WGS) entry which is preliminary data.</text>
</comment>
<feature type="compositionally biased region" description="Basic and acidic residues" evidence="1">
    <location>
        <begin position="112"/>
        <end position="127"/>
    </location>
</feature>
<proteinExistence type="predicted"/>
<feature type="region of interest" description="Disordered" evidence="1">
    <location>
        <begin position="103"/>
        <end position="168"/>
    </location>
</feature>
<keyword evidence="3" id="KW-1185">Reference proteome</keyword>
<sequence>MSGIGMAPCATMPAVMFGFWTRNKSRVAAGQDQPTEAENTSTPMLKRITNVFKRNKQMEKVSFSKKKLDLLACLPKFKKQPKAKVTIKCRKLKAKTTTISRKATPKVAVKSCEPKSKESDKSLKPKVDISSCLEKLKKRTPRDAPRPSVEPLLIPSEPAQSSTSESVTTTQPKVFVLEGHNDDPIWFDHVRPKGAINKSMRVFDMAEADTVLLTVGSVNDPLLTKRLSEIPDEKSKVIITSRNFRLRGIPSDRCTIVTANPSADFDGTSTIDTSTRVPLPHFPPSNFAIGIVANDPQTARDWVNQRREILETMQVGDHSITLVSNHKPGQGSQVDGYIVIAEDNYDTIALPEGPWPIVGVFKDPDMDAIKQLPGATRTTPLALCLSDPLPSLVKRIIYRKLVDLHKRGKIPINKIDPFINIQGPMPTINELD</sequence>